<keyword evidence="3 6" id="KW-0812">Transmembrane</keyword>
<dbReference type="PANTHER" id="PTHR13929">
    <property type="entry name" value="1,4-DIHYDROXY-2-NAPHTHOATE OCTAPRENYLTRANSFERASE"/>
    <property type="match status" value="1"/>
</dbReference>
<evidence type="ECO:0000313" key="8">
    <source>
        <dbReference type="Proteomes" id="UP000292886"/>
    </source>
</evidence>
<feature type="transmembrane region" description="Helical" evidence="6">
    <location>
        <begin position="47"/>
        <end position="67"/>
    </location>
</feature>
<evidence type="ECO:0000256" key="2">
    <source>
        <dbReference type="ARBA" id="ARBA00022679"/>
    </source>
</evidence>
<name>A0A4P6YTI1_9LACO</name>
<accession>A0A4P6YTI1</accession>
<dbReference type="CDD" id="cd13962">
    <property type="entry name" value="PT_UbiA_UBIAD1"/>
    <property type="match status" value="1"/>
</dbReference>
<sequence length="322" mass="36189">MFETPTYNRLTPKLFLEFIRIQAKTASMVPVITGTAWAAYYFGHFNLVNTIMYFVAQLMIAMFVTGFNNVQDYKLAVDLHYRDTYNMVGVNHLNPKKLYHLVFWFIGIAAILGLALVFLTNIFIMFVGGAAMLVSILYTYGPIPFSRYPLGEVLSGGVEGMGAFFIAVYVNVPTTETARFVLNWPSLDLNMQFANLLAFVLAAFPLFAYVGNIMFADNMSDVVQDVKNKRYTLPYYLGQKNALTLYGIVAILPFVTTIAAVSLHILPIWDLIVILALPIVIKNIKTFRREQVKETTFLTAIQNLIIFQALTVVGLLVGIILK</sequence>
<protein>
    <submittedName>
        <fullName evidence="7">1,4-dihydroxy-2-naphthoate prenyltransferase</fullName>
    </submittedName>
</protein>
<keyword evidence="4 6" id="KW-1133">Transmembrane helix</keyword>
<gene>
    <name evidence="7" type="ORF">EQG49_05615</name>
</gene>
<dbReference type="OrthoDB" id="9767568at2"/>
<feature type="transmembrane region" description="Helical" evidence="6">
    <location>
        <begin position="98"/>
        <end position="116"/>
    </location>
</feature>
<dbReference type="Pfam" id="PF01040">
    <property type="entry name" value="UbiA"/>
    <property type="match status" value="1"/>
</dbReference>
<dbReference type="GO" id="GO:0042371">
    <property type="term" value="P:vitamin K biosynthetic process"/>
    <property type="evidence" value="ECO:0007669"/>
    <property type="project" value="TreeGrafter"/>
</dbReference>
<dbReference type="Proteomes" id="UP000292886">
    <property type="component" value="Chromosome"/>
</dbReference>
<feature type="transmembrane region" description="Helical" evidence="6">
    <location>
        <begin position="243"/>
        <end position="261"/>
    </location>
</feature>
<evidence type="ECO:0000256" key="6">
    <source>
        <dbReference type="SAM" id="Phobius"/>
    </source>
</evidence>
<evidence type="ECO:0000256" key="5">
    <source>
        <dbReference type="ARBA" id="ARBA00023136"/>
    </source>
</evidence>
<comment type="subcellular location">
    <subcellularLocation>
        <location evidence="1">Membrane</location>
        <topology evidence="1">Multi-pass membrane protein</topology>
    </subcellularLocation>
</comment>
<feature type="transmembrane region" description="Helical" evidence="6">
    <location>
        <begin position="122"/>
        <end position="141"/>
    </location>
</feature>
<keyword evidence="2 7" id="KW-0808">Transferase</keyword>
<dbReference type="KEGG" id="wei:EQG49_05615"/>
<feature type="transmembrane region" description="Helical" evidence="6">
    <location>
        <begin position="192"/>
        <end position="210"/>
    </location>
</feature>
<feature type="transmembrane region" description="Helical" evidence="6">
    <location>
        <begin position="153"/>
        <end position="172"/>
    </location>
</feature>
<dbReference type="EMBL" id="CP037940">
    <property type="protein sequence ID" value="QBO35973.1"/>
    <property type="molecule type" value="Genomic_DNA"/>
</dbReference>
<dbReference type="GO" id="GO:0004659">
    <property type="term" value="F:prenyltransferase activity"/>
    <property type="evidence" value="ECO:0007669"/>
    <property type="project" value="InterPro"/>
</dbReference>
<proteinExistence type="predicted"/>
<evidence type="ECO:0000256" key="4">
    <source>
        <dbReference type="ARBA" id="ARBA00022989"/>
    </source>
</evidence>
<feature type="transmembrane region" description="Helical" evidence="6">
    <location>
        <begin position="296"/>
        <end position="321"/>
    </location>
</feature>
<keyword evidence="5 6" id="KW-0472">Membrane</keyword>
<evidence type="ECO:0000313" key="7">
    <source>
        <dbReference type="EMBL" id="QBO35973.1"/>
    </source>
</evidence>
<dbReference type="GO" id="GO:0016020">
    <property type="term" value="C:membrane"/>
    <property type="evidence" value="ECO:0007669"/>
    <property type="project" value="UniProtKB-SubCell"/>
</dbReference>
<dbReference type="InterPro" id="IPR000537">
    <property type="entry name" value="UbiA_prenyltransferase"/>
</dbReference>
<organism evidence="7 8">
    <name type="scientific">Periweissella cryptocerci</name>
    <dbReference type="NCBI Taxonomy" id="2506420"/>
    <lineage>
        <taxon>Bacteria</taxon>
        <taxon>Bacillati</taxon>
        <taxon>Bacillota</taxon>
        <taxon>Bacilli</taxon>
        <taxon>Lactobacillales</taxon>
        <taxon>Lactobacillaceae</taxon>
        <taxon>Periweissella</taxon>
    </lineage>
</organism>
<keyword evidence="8" id="KW-1185">Reference proteome</keyword>
<evidence type="ECO:0000256" key="1">
    <source>
        <dbReference type="ARBA" id="ARBA00004141"/>
    </source>
</evidence>
<dbReference type="GO" id="GO:0009234">
    <property type="term" value="P:menaquinone biosynthetic process"/>
    <property type="evidence" value="ECO:0007669"/>
    <property type="project" value="TreeGrafter"/>
</dbReference>
<dbReference type="PANTHER" id="PTHR13929:SF0">
    <property type="entry name" value="UBIA PRENYLTRANSFERASE DOMAIN-CONTAINING PROTEIN 1"/>
    <property type="match status" value="1"/>
</dbReference>
<reference evidence="8" key="1">
    <citation type="submission" date="2019-03" db="EMBL/GenBank/DDBJ databases">
        <title>Weissella sp. 26KH-42 Genome sequencing.</title>
        <authorList>
            <person name="Heo J."/>
            <person name="Kim S.-J."/>
            <person name="Kim J.-S."/>
            <person name="Hong S.-B."/>
            <person name="Kwon S.-W."/>
        </authorList>
    </citation>
    <scope>NUCLEOTIDE SEQUENCE [LARGE SCALE GENOMIC DNA]</scope>
    <source>
        <strain evidence="8">26KH-42</strain>
    </source>
</reference>
<dbReference type="RefSeq" id="WP_133363052.1">
    <property type="nucleotide sequence ID" value="NZ_CP037940.1"/>
</dbReference>
<evidence type="ECO:0000256" key="3">
    <source>
        <dbReference type="ARBA" id="ARBA00022692"/>
    </source>
</evidence>
<dbReference type="AlphaFoldDB" id="A0A4P6YTI1"/>
<dbReference type="InterPro" id="IPR026046">
    <property type="entry name" value="UBIAD1"/>
</dbReference>